<dbReference type="PANTHER" id="PTHR30258:SF3">
    <property type="entry name" value="SLL1921 PROTEIN"/>
    <property type="match status" value="1"/>
</dbReference>
<protein>
    <recommendedName>
        <fullName evidence="3">Bacterial type II secretion system protein E domain-containing protein</fullName>
    </recommendedName>
</protein>
<organism evidence="4">
    <name type="scientific">marine metagenome</name>
    <dbReference type="NCBI Taxonomy" id="408172"/>
    <lineage>
        <taxon>unclassified sequences</taxon>
        <taxon>metagenomes</taxon>
        <taxon>ecological metagenomes</taxon>
    </lineage>
</organism>
<name>A0A382Y5B1_9ZZZZ</name>
<dbReference type="InterPro" id="IPR027417">
    <property type="entry name" value="P-loop_NTPase"/>
</dbReference>
<proteinExistence type="predicted"/>
<dbReference type="Pfam" id="PF00437">
    <property type="entry name" value="T2SSE"/>
    <property type="match status" value="1"/>
</dbReference>
<sequence length="109" mass="11931">DYLLKVDFPPTQISAAKFWHGAGCDACGERGYQGRTGIYELLQNSEDIQQLVIDSAAATLIGQQARSEGMLTLRDYGWNRALAGVTSIEEVLRVTQAAENPGVEPKENF</sequence>
<evidence type="ECO:0000256" key="1">
    <source>
        <dbReference type="ARBA" id="ARBA00022741"/>
    </source>
</evidence>
<dbReference type="InterPro" id="IPR001482">
    <property type="entry name" value="T2SS/T4SS_dom"/>
</dbReference>
<dbReference type="Gene3D" id="3.40.50.300">
    <property type="entry name" value="P-loop containing nucleotide triphosphate hydrolases"/>
    <property type="match status" value="1"/>
</dbReference>
<dbReference type="GO" id="GO:0016887">
    <property type="term" value="F:ATP hydrolysis activity"/>
    <property type="evidence" value="ECO:0007669"/>
    <property type="project" value="TreeGrafter"/>
</dbReference>
<feature type="non-terminal residue" evidence="4">
    <location>
        <position position="1"/>
    </location>
</feature>
<dbReference type="SUPFAM" id="SSF52540">
    <property type="entry name" value="P-loop containing nucleoside triphosphate hydrolases"/>
    <property type="match status" value="1"/>
</dbReference>
<dbReference type="GO" id="GO:0005524">
    <property type="term" value="F:ATP binding"/>
    <property type="evidence" value="ECO:0007669"/>
    <property type="project" value="UniProtKB-KW"/>
</dbReference>
<accession>A0A382Y5B1</accession>
<feature type="domain" description="Bacterial type II secretion system protein E" evidence="3">
    <location>
        <begin position="16"/>
        <end position="93"/>
    </location>
</feature>
<reference evidence="4" key="1">
    <citation type="submission" date="2018-05" db="EMBL/GenBank/DDBJ databases">
        <authorList>
            <person name="Lanie J.A."/>
            <person name="Ng W.-L."/>
            <person name="Kazmierczak K.M."/>
            <person name="Andrzejewski T.M."/>
            <person name="Davidsen T.M."/>
            <person name="Wayne K.J."/>
            <person name="Tettelin H."/>
            <person name="Glass J.I."/>
            <person name="Rusch D."/>
            <person name="Podicherti R."/>
            <person name="Tsui H.-C.T."/>
            <person name="Winkler M.E."/>
        </authorList>
    </citation>
    <scope>NUCLEOTIDE SEQUENCE</scope>
</reference>
<dbReference type="GO" id="GO:0005886">
    <property type="term" value="C:plasma membrane"/>
    <property type="evidence" value="ECO:0007669"/>
    <property type="project" value="TreeGrafter"/>
</dbReference>
<dbReference type="PANTHER" id="PTHR30258">
    <property type="entry name" value="TYPE II SECRETION SYSTEM PROTEIN GSPE-RELATED"/>
    <property type="match status" value="1"/>
</dbReference>
<keyword evidence="2" id="KW-0067">ATP-binding</keyword>
<evidence type="ECO:0000313" key="4">
    <source>
        <dbReference type="EMBL" id="SVD78374.1"/>
    </source>
</evidence>
<dbReference type="EMBL" id="UINC01173011">
    <property type="protein sequence ID" value="SVD78374.1"/>
    <property type="molecule type" value="Genomic_DNA"/>
</dbReference>
<evidence type="ECO:0000259" key="3">
    <source>
        <dbReference type="Pfam" id="PF00437"/>
    </source>
</evidence>
<evidence type="ECO:0000256" key="2">
    <source>
        <dbReference type="ARBA" id="ARBA00022840"/>
    </source>
</evidence>
<dbReference type="AlphaFoldDB" id="A0A382Y5B1"/>
<gene>
    <name evidence="4" type="ORF">METZ01_LOCUS431228</name>
</gene>
<keyword evidence="1" id="KW-0547">Nucleotide-binding</keyword>